<dbReference type="NCBIfam" id="TIGR04183">
    <property type="entry name" value="Por_Secre_tail"/>
    <property type="match status" value="1"/>
</dbReference>
<dbReference type="InterPro" id="IPR026444">
    <property type="entry name" value="Secre_tail"/>
</dbReference>
<name>A0A7X9XAX4_9BACT</name>
<organism evidence="1 2">
    <name type="scientific">Flammeovirga aprica JL-4</name>
    <dbReference type="NCBI Taxonomy" id="694437"/>
    <lineage>
        <taxon>Bacteria</taxon>
        <taxon>Pseudomonadati</taxon>
        <taxon>Bacteroidota</taxon>
        <taxon>Cytophagia</taxon>
        <taxon>Cytophagales</taxon>
        <taxon>Flammeovirgaceae</taxon>
        <taxon>Flammeovirga</taxon>
    </lineage>
</organism>
<keyword evidence="2" id="KW-1185">Reference proteome</keyword>
<dbReference type="EMBL" id="JABANE010000056">
    <property type="protein sequence ID" value="NME70135.1"/>
    <property type="molecule type" value="Genomic_DNA"/>
</dbReference>
<proteinExistence type="predicted"/>
<gene>
    <name evidence="1" type="ORF">HHU12_19325</name>
</gene>
<accession>A0A7X9XAX4</accession>
<protein>
    <submittedName>
        <fullName evidence="1">T9SS type A sorting domain-containing protein</fullName>
    </submittedName>
</protein>
<dbReference type="RefSeq" id="WP_169658381.1">
    <property type="nucleotide sequence ID" value="NZ_JABANE010000056.1"/>
</dbReference>
<evidence type="ECO:0000313" key="1">
    <source>
        <dbReference type="EMBL" id="NME70135.1"/>
    </source>
</evidence>
<reference evidence="1 2" key="1">
    <citation type="submission" date="2020-04" db="EMBL/GenBank/DDBJ databases">
        <title>Flammeovirga sp. SR4, a novel species isolated from seawater.</title>
        <authorList>
            <person name="Wang X."/>
        </authorList>
    </citation>
    <scope>NUCLEOTIDE SEQUENCE [LARGE SCALE GENOMIC DNA]</scope>
    <source>
        <strain evidence="1 2">ATCC 23126</strain>
    </source>
</reference>
<sequence length="1508" mass="163213">MKLKLLQSRLGWLTAFFVVALLGTTAQLHAQGAYHYYHHAEKSIGKLKHIIGGQVSSYSDPSGMICEDVIRFKINDNENSSLVYQMGGKLDLSEDQKVSVQIYLASPAALLTNKTLACALKSDGNPDAQAILTKEISMYDQWVQYTFDFADAPKDVAFNELYFYFIYNDTEKVGDGLQFYIDDIKGPKITPNQIVTKASTDQEGNSVIIDFINHEGIKSIINPSFVIREKTEQAAVIPTKSVLVTNDQIQLVLSRKLKAGEEVTLAYESGEVTDNAGNKLAVFEGLDVVNNSTQMELTLYPYYNFGEASLTTINGSNRYTINENYKYEDEIVGQLVRGGEEWVDISWKLPEGFAFDFTTTKSFSIDVMIENTGQENANREIAIGVGSKLSTAQVVNCYGQWKRYYFDLSNIADEDLVGNQSVKFYLAPADNKKKAEGLTYYIDNIMGPKLQHTAIITSAALNENGKEITLDLLTHASIKTVDNAVFVVKANGTEIQGVQFENNEKGFVFKLPNALTSEDDVTISFTGGTVEDTDGITLATFEDKAVENNMGEVPAKEYPLVTYHNFDETDAAPLSYERFASVEIVDNPDNTGVVSNAKVTKLTKGDLNDTYIKHRFDEVHMSEAKAFKFYFYHPTGEIEANQHVLSLRFRGPNNSFASVDKTIKAEDGWQDLVFDFTDVQASMNNESGDNVKVSIDQVSFNYMELVLLGNNAGGNTYYLSNLRGPEAKAKDDASLNAIFVDGQLIDGFEKGKTAYTVSFPYGSTAVPTVSVQTSHPNAVAEITPAANLTETTKIVVTAADGNTTGDEIVISFQESPASTNADLAWLKVDEIPLFNFDANSQNYELKYLYGTTRKPVINAEAMDEQAKNVEITLPDALPGNATITVTAQDESTKVYTLALLWSQGSNNTDLASLKIEEDLIEGFEEAKATYQIELPYGTEKAPVVTAMAKDPLARNTVVANGIDGQGTAPVATTITVTPQDGADKVYTINWVWPAPSDDATLSALYLGEGESKVMINGFAPDIFTYDYELPFGTTDAPIISATKSHDGAVVTLTQINTLEGTATAKVTAQNGTSENTYSINFTVAEELSPDASIASVTVDGEAFAYEAGTENYTVDLPHTATSVPAIVVTATSTAAKVVYSDISSLDETLVVTVTSQDEQNTTVARFSFNILPPPSSDATLKSITVGGEALASFEAETLNYTYVLEPGVEAPTVTAEKNDAQATIEVTQADAPTGSATIKVTAADGTVQTYTVTFSVRTLSSDATLSAIYLDGEALSTFDAGTLSYAYSLGSEAIVPTVTADKSDAQATIEITQADSPTGSATIKVTAEDGTVQTYTVTFSEQPLSSVATLSAIYFDGVLIENFEISKTDYTFELSEIPEVTVETEDAKATVVIDVAEALGELTIITVTAEDGVTKKTYTILMKESQPLSSENQLASKVKVFSGSYQTLTIISQVDLEGSVLIVSDLKGAVIVQQSITSAETKVSGLKAGIYIVQIVSPKGRLTKKVKI</sequence>
<dbReference type="Proteomes" id="UP000576082">
    <property type="component" value="Unassembled WGS sequence"/>
</dbReference>
<evidence type="ECO:0000313" key="2">
    <source>
        <dbReference type="Proteomes" id="UP000576082"/>
    </source>
</evidence>
<comment type="caution">
    <text evidence="1">The sequence shown here is derived from an EMBL/GenBank/DDBJ whole genome shotgun (WGS) entry which is preliminary data.</text>
</comment>